<comment type="caution">
    <text evidence="1">The sequence shown here is derived from an EMBL/GenBank/DDBJ whole genome shotgun (WGS) entry which is preliminary data.</text>
</comment>
<dbReference type="AlphaFoldDB" id="A0A5B7GDW7"/>
<reference evidence="1 2" key="1">
    <citation type="submission" date="2019-05" db="EMBL/GenBank/DDBJ databases">
        <title>Another draft genome of Portunus trituberculatus and its Hox gene families provides insights of decapod evolution.</title>
        <authorList>
            <person name="Jeong J.-H."/>
            <person name="Song I."/>
            <person name="Kim S."/>
            <person name="Choi T."/>
            <person name="Kim D."/>
            <person name="Ryu S."/>
            <person name="Kim W."/>
        </authorList>
    </citation>
    <scope>NUCLEOTIDE SEQUENCE [LARGE SCALE GENOMIC DNA]</scope>
    <source>
        <tissue evidence="1">Muscle</tissue>
    </source>
</reference>
<dbReference type="EMBL" id="VSRR010015492">
    <property type="protein sequence ID" value="MPC58241.1"/>
    <property type="molecule type" value="Genomic_DNA"/>
</dbReference>
<evidence type="ECO:0000313" key="2">
    <source>
        <dbReference type="Proteomes" id="UP000324222"/>
    </source>
</evidence>
<dbReference type="Proteomes" id="UP000324222">
    <property type="component" value="Unassembled WGS sequence"/>
</dbReference>
<organism evidence="1 2">
    <name type="scientific">Portunus trituberculatus</name>
    <name type="common">Swimming crab</name>
    <name type="synonym">Neptunus trituberculatus</name>
    <dbReference type="NCBI Taxonomy" id="210409"/>
    <lineage>
        <taxon>Eukaryota</taxon>
        <taxon>Metazoa</taxon>
        <taxon>Ecdysozoa</taxon>
        <taxon>Arthropoda</taxon>
        <taxon>Crustacea</taxon>
        <taxon>Multicrustacea</taxon>
        <taxon>Malacostraca</taxon>
        <taxon>Eumalacostraca</taxon>
        <taxon>Eucarida</taxon>
        <taxon>Decapoda</taxon>
        <taxon>Pleocyemata</taxon>
        <taxon>Brachyura</taxon>
        <taxon>Eubrachyura</taxon>
        <taxon>Portunoidea</taxon>
        <taxon>Portunidae</taxon>
        <taxon>Portuninae</taxon>
        <taxon>Portunus</taxon>
    </lineage>
</organism>
<accession>A0A5B7GDW7</accession>
<proteinExistence type="predicted"/>
<protein>
    <submittedName>
        <fullName evidence="1">Uncharacterized protein</fullName>
    </submittedName>
</protein>
<sequence>MTDKKRNGNWSPFRKSNIRMNTKKIKKIKISSCPKGLQRAEGRRETLEEVAGGGTGRVDCEVVRKIGFLYRFVDLTSSIPCFNIDFSYYLVILYNFRYLCGD</sequence>
<gene>
    <name evidence="1" type="ORF">E2C01_052237</name>
</gene>
<name>A0A5B7GDW7_PORTR</name>
<keyword evidence="2" id="KW-1185">Reference proteome</keyword>
<evidence type="ECO:0000313" key="1">
    <source>
        <dbReference type="EMBL" id="MPC58241.1"/>
    </source>
</evidence>